<accession>A0A9D1M272</accession>
<organism evidence="2 3">
    <name type="scientific">Candidatus Scatocola faecipullorum</name>
    <dbReference type="NCBI Taxonomy" id="2840917"/>
    <lineage>
        <taxon>Bacteria</taxon>
        <taxon>Pseudomonadati</taxon>
        <taxon>Pseudomonadota</taxon>
        <taxon>Alphaproteobacteria</taxon>
        <taxon>Rhodospirillales</taxon>
        <taxon>Rhodospirillaceae</taxon>
        <taxon>Rhodospirillaceae incertae sedis</taxon>
        <taxon>Candidatus Scatocola</taxon>
    </lineage>
</organism>
<protein>
    <submittedName>
        <fullName evidence="2">Uncharacterized protein</fullName>
    </submittedName>
</protein>
<evidence type="ECO:0000256" key="1">
    <source>
        <dbReference type="SAM" id="MobiDB-lite"/>
    </source>
</evidence>
<name>A0A9D1M272_9PROT</name>
<evidence type="ECO:0000313" key="3">
    <source>
        <dbReference type="Proteomes" id="UP000824107"/>
    </source>
</evidence>
<reference evidence="2" key="1">
    <citation type="submission" date="2020-10" db="EMBL/GenBank/DDBJ databases">
        <authorList>
            <person name="Gilroy R."/>
        </authorList>
    </citation>
    <scope>NUCLEOTIDE SEQUENCE</scope>
    <source>
        <strain evidence="2">ChiW3-316</strain>
    </source>
</reference>
<gene>
    <name evidence="2" type="ORF">IAD20_00420</name>
</gene>
<evidence type="ECO:0000313" key="2">
    <source>
        <dbReference type="EMBL" id="HIU52528.1"/>
    </source>
</evidence>
<dbReference type="Proteomes" id="UP000824107">
    <property type="component" value="Unassembled WGS sequence"/>
</dbReference>
<reference evidence="2" key="2">
    <citation type="journal article" date="2021" name="PeerJ">
        <title>Extensive microbial diversity within the chicken gut microbiome revealed by metagenomics and culture.</title>
        <authorList>
            <person name="Gilroy R."/>
            <person name="Ravi A."/>
            <person name="Getino M."/>
            <person name="Pursley I."/>
            <person name="Horton D.L."/>
            <person name="Alikhan N.F."/>
            <person name="Baker D."/>
            <person name="Gharbi K."/>
            <person name="Hall N."/>
            <person name="Watson M."/>
            <person name="Adriaenssens E.M."/>
            <person name="Foster-Nyarko E."/>
            <person name="Jarju S."/>
            <person name="Secka A."/>
            <person name="Antonio M."/>
            <person name="Oren A."/>
            <person name="Chaudhuri R.R."/>
            <person name="La Ragione R."/>
            <person name="Hildebrand F."/>
            <person name="Pallen M.J."/>
        </authorList>
    </citation>
    <scope>NUCLEOTIDE SEQUENCE</scope>
    <source>
        <strain evidence="2">ChiW3-316</strain>
    </source>
</reference>
<sequence length="1019" mass="120105">MDTFVHPSEPVFFSDEDFQNLPELAQKAQQINPDCDPKQDEAEILQLLDKFYNGDRELPPASRYKNKETYKHMLIQKFRRWGMIYVEKKHYSLSRPEKHLIRIDFYGTVNKPRPDQNSISYLRNRNDFAEPQSRKEKKRNVKNPAADEKAKTDTPKKYELGDYNLDLSPAWRLMRTFPRFHMLENKIRIQMFRQKLNPEVIPYLNIYDYSDILYNYFKREDTKEGESVTIFLGARRSFIKDVFLKQEKWLRNFFKRHNYDERYYEALIKSAQGRGVTCNLILKSSSRDFVYDYIRNRRRHFAAYIREQAQSGNHIQNIIEHLETQGKPLTDEMRNFIAANENSFRDHLSRKHITGRHVNAVFELLEEPKFPLYLKENLKSLITGNEKAYTDFLLNKGLSSSEVKSLLDKIKTRPADNLDAALPSEFARQNPELFKAGLQKENRDENYIKFAFNVLNPPPLPEYVQESLLNFIIANEKDAATHNNPDTAMVRDVAENGITPDNYPAVRKYVLKNRKEYSDYYKQNNILTYQELNEQLTDITNFMIKTRGIPLYAKDFARQFIGKNRDVFRYWYSNFQIHKHQDAAESQHKRILQRGLSADDFDSVSRFIGQRTDLFSDFCREKGLETDSREISEIFKTGNFFLRENLIKFPDLDKISRIKELTEQFIRRNGYIYRRSLIQQRISEKEKEAELILKKVSRQGITNAIIPLAHKFILNNKHLFSNDLYNGTQDKEYADGIIKGIRTGTAAIEIQNQTKNFISHRRSSFIAHISNPENIEIYIDNTLRQLDEEKTENDTAYWSLQYILLNQNDFENYLRDEKIGEENIQTFKDGIQKFKLSQNIGMVFEKGGLSLQFNDGTSLAVPNLSVHHKWAVQDSFEQFDPQNENAEKINRLFRPLKETAPEAQEFPNLAAANYFSNLCAIIDDPYHIRFFHGMDRTEKFDNCERYIGRLYPADPNLIFFGGLAPEDQLSYDYSRDPRTKRYRNHTETVTLANRELQKSEQLSPETVLYIITGSRQGRR</sequence>
<dbReference type="EMBL" id="DVNC01000005">
    <property type="protein sequence ID" value="HIU52528.1"/>
    <property type="molecule type" value="Genomic_DNA"/>
</dbReference>
<comment type="caution">
    <text evidence="2">The sequence shown here is derived from an EMBL/GenBank/DDBJ whole genome shotgun (WGS) entry which is preliminary data.</text>
</comment>
<proteinExistence type="predicted"/>
<dbReference type="AlphaFoldDB" id="A0A9D1M272"/>
<feature type="compositionally biased region" description="Basic and acidic residues" evidence="1">
    <location>
        <begin position="124"/>
        <end position="134"/>
    </location>
</feature>
<feature type="region of interest" description="Disordered" evidence="1">
    <location>
        <begin position="116"/>
        <end position="153"/>
    </location>
</feature>